<feature type="domain" description="F-box associated beta-propeller type 3" evidence="1">
    <location>
        <begin position="61"/>
        <end position="245"/>
    </location>
</feature>
<dbReference type="Proteomes" id="UP001454036">
    <property type="component" value="Unassembled WGS sequence"/>
</dbReference>
<accession>A0AAV3PNG4</accession>
<dbReference type="InterPro" id="IPR013187">
    <property type="entry name" value="F-box-assoc_dom_typ3"/>
</dbReference>
<dbReference type="NCBIfam" id="TIGR01640">
    <property type="entry name" value="F_box_assoc_1"/>
    <property type="match status" value="1"/>
</dbReference>
<name>A0AAV3PNG4_LITER</name>
<proteinExistence type="predicted"/>
<keyword evidence="3" id="KW-1185">Reference proteome</keyword>
<sequence>MGISFWTGPPSSSGGIISMAPPFQGTSNRLGVASCGISKDLLWEVLVCLPTKSFMRFKCISKLWYYIGFDPVKEVYKVLNFTLYYDFDGDNGVGDEGIDYHVFTLGIGNSDMEWRNIVPPPLKINFVQCLCINGVIYWMSCNQKTLATLHLDRETFETIDLSPECTGGVNLVEICGSIALVAFNYSEHIVQSDVWTMNTHCRGGDIETWTRKRILLPNSLNYAFTSWNYEGTLPTGEMMLVLTTGERELDNHFYMLI</sequence>
<dbReference type="PANTHER" id="PTHR31111">
    <property type="entry name" value="BNAA05G37150D PROTEIN-RELATED"/>
    <property type="match status" value="1"/>
</dbReference>
<gene>
    <name evidence="2" type="ORF">LIER_37645</name>
</gene>
<evidence type="ECO:0000313" key="3">
    <source>
        <dbReference type="Proteomes" id="UP001454036"/>
    </source>
</evidence>
<dbReference type="AlphaFoldDB" id="A0AAV3PNG4"/>
<dbReference type="PANTHER" id="PTHR31111:SF138">
    <property type="entry name" value="F-BOX ASSOCIATED DOMAIN-CONTAINING PROTEIN"/>
    <property type="match status" value="1"/>
</dbReference>
<evidence type="ECO:0000259" key="1">
    <source>
        <dbReference type="Pfam" id="PF08268"/>
    </source>
</evidence>
<dbReference type="EMBL" id="BAABME010018279">
    <property type="protein sequence ID" value="GAA0153265.1"/>
    <property type="molecule type" value="Genomic_DNA"/>
</dbReference>
<reference evidence="2 3" key="1">
    <citation type="submission" date="2024-01" db="EMBL/GenBank/DDBJ databases">
        <title>The complete chloroplast genome sequence of Lithospermum erythrorhizon: insights into the phylogenetic relationship among Boraginaceae species and the maternal lineages of purple gromwells.</title>
        <authorList>
            <person name="Okada T."/>
            <person name="Watanabe K."/>
        </authorList>
    </citation>
    <scope>NUCLEOTIDE SEQUENCE [LARGE SCALE GENOMIC DNA]</scope>
</reference>
<evidence type="ECO:0000313" key="2">
    <source>
        <dbReference type="EMBL" id="GAA0153265.1"/>
    </source>
</evidence>
<dbReference type="InterPro" id="IPR017451">
    <property type="entry name" value="F-box-assoc_interact_dom"/>
</dbReference>
<comment type="caution">
    <text evidence="2">The sequence shown here is derived from an EMBL/GenBank/DDBJ whole genome shotgun (WGS) entry which is preliminary data.</text>
</comment>
<dbReference type="Pfam" id="PF08268">
    <property type="entry name" value="FBA_3"/>
    <property type="match status" value="1"/>
</dbReference>
<protein>
    <recommendedName>
        <fullName evidence="1">F-box associated beta-propeller type 3 domain-containing protein</fullName>
    </recommendedName>
</protein>
<organism evidence="2 3">
    <name type="scientific">Lithospermum erythrorhizon</name>
    <name type="common">Purple gromwell</name>
    <name type="synonym">Lithospermum officinale var. erythrorhizon</name>
    <dbReference type="NCBI Taxonomy" id="34254"/>
    <lineage>
        <taxon>Eukaryota</taxon>
        <taxon>Viridiplantae</taxon>
        <taxon>Streptophyta</taxon>
        <taxon>Embryophyta</taxon>
        <taxon>Tracheophyta</taxon>
        <taxon>Spermatophyta</taxon>
        <taxon>Magnoliopsida</taxon>
        <taxon>eudicotyledons</taxon>
        <taxon>Gunneridae</taxon>
        <taxon>Pentapetalae</taxon>
        <taxon>asterids</taxon>
        <taxon>lamiids</taxon>
        <taxon>Boraginales</taxon>
        <taxon>Boraginaceae</taxon>
        <taxon>Boraginoideae</taxon>
        <taxon>Lithospermeae</taxon>
        <taxon>Lithospermum</taxon>
    </lineage>
</organism>